<feature type="compositionally biased region" description="Polar residues" evidence="1">
    <location>
        <begin position="25"/>
        <end position="46"/>
    </location>
</feature>
<dbReference type="InterPro" id="IPR013860">
    <property type="entry name" value="AreA_GATA"/>
</dbReference>
<dbReference type="Proteomes" id="UP001412239">
    <property type="component" value="Unassembled WGS sequence"/>
</dbReference>
<evidence type="ECO:0000313" key="4">
    <source>
        <dbReference type="Proteomes" id="UP001412239"/>
    </source>
</evidence>
<feature type="compositionally biased region" description="Low complexity" evidence="1">
    <location>
        <begin position="60"/>
        <end position="74"/>
    </location>
</feature>
<name>A0A292PNI3_9PEZI</name>
<dbReference type="PANTHER" id="PTHR28051:SF1">
    <property type="entry name" value="PROTEIN MTL1-RELATED"/>
    <property type="match status" value="1"/>
</dbReference>
<evidence type="ECO:0000256" key="1">
    <source>
        <dbReference type="SAM" id="MobiDB-lite"/>
    </source>
</evidence>
<dbReference type="AlphaFoldDB" id="A0A292PNI3"/>
<reference evidence="3" key="1">
    <citation type="submission" date="2015-10" db="EMBL/GenBank/DDBJ databases">
        <authorList>
            <person name="Regsiter A."/>
            <person name="william w."/>
        </authorList>
    </citation>
    <scope>NUCLEOTIDE SEQUENCE</scope>
    <source>
        <strain evidence="3">Montdore</strain>
    </source>
</reference>
<dbReference type="GO" id="GO:0005773">
    <property type="term" value="C:vacuole"/>
    <property type="evidence" value="ECO:0007669"/>
    <property type="project" value="GOC"/>
</dbReference>
<dbReference type="GO" id="GO:0007039">
    <property type="term" value="P:protein catabolic process in the vacuole"/>
    <property type="evidence" value="ECO:0007669"/>
    <property type="project" value="TreeGrafter"/>
</dbReference>
<protein>
    <recommendedName>
        <fullName evidence="2">Nitrogen regulatory protein areA GATA-like domain-containing protein</fullName>
    </recommendedName>
</protein>
<dbReference type="EMBL" id="LN891145">
    <property type="protein sequence ID" value="CUS08168.1"/>
    <property type="molecule type" value="Genomic_DNA"/>
</dbReference>
<feature type="region of interest" description="Disordered" evidence="1">
    <location>
        <begin position="370"/>
        <end position="406"/>
    </location>
</feature>
<evidence type="ECO:0000313" key="3">
    <source>
        <dbReference type="EMBL" id="CUS08168.1"/>
    </source>
</evidence>
<dbReference type="PANTHER" id="PTHR28051">
    <property type="entry name" value="PROTEIN MTL1-RELATED"/>
    <property type="match status" value="1"/>
</dbReference>
<feature type="compositionally biased region" description="Acidic residues" evidence="1">
    <location>
        <begin position="370"/>
        <end position="402"/>
    </location>
</feature>
<dbReference type="InterPro" id="IPR052292">
    <property type="entry name" value="Glucose_repression_reg"/>
</dbReference>
<gene>
    <name evidence="3" type="ORF">GSTUAT00007750001</name>
</gene>
<keyword evidence="4" id="KW-1185">Reference proteome</keyword>
<accession>A0A292PNI3</accession>
<dbReference type="Pfam" id="PF08550">
    <property type="entry name" value="GATA_AreA"/>
    <property type="match status" value="1"/>
</dbReference>
<sequence length="576" mass="63501">MTEVMAAPVHLDVCYQPGSSPRCRSPQSAYTGPTGSYVDSLSNSGYDSYDSHKGSPPPSSISSSPPFSSIASQSSVPSSVASSVCLDANPVDNDDQFLFPVYDQPTVSYCPDEYDYASEDYNTPVPGASPRSPSPPMIPEIPEIIFVPADDSVVRHEPSRHVDYLSHDWKEEDIWASWRYMVGKRKVYSNAARLENASWRTWTKAKFKLKTVSPETLNWLKDCDVTWLYGPLSTSNQKASLMVSPSSPTVSPTEPRIPSSGSFYVRKPILKKRSMSEVMLQKSLSSSSLLKQAAAAIESQQMEMDCKASRPAMVARANSDFAALSYASKTTSAINTSELPSALSTGCPSPSYTKHIHFNDQVQQCIAVDKDDEEDEGEDEEEDEVFQVENLEDSSSDDDDDGLLMMPRPKVTIKSTARTNPGEHQTIAMLPSTTLKYIEEPVVKRNDTFNNIGTFLSSFATPAPTQPQDLDQSSLVGTKSYILEDDDDDDMAELGWEPSGGAFKSRRDSIAAAHDRFGRADDRVGNTHVDDFELPKYTYEEDEDDEVAAGLFGRAVDAVNTARDIAHVLWNVGWRK</sequence>
<dbReference type="GO" id="GO:0042149">
    <property type="term" value="P:cellular response to glucose starvation"/>
    <property type="evidence" value="ECO:0007669"/>
    <property type="project" value="TreeGrafter"/>
</dbReference>
<feature type="domain" description="Nitrogen regulatory protein areA GATA-like" evidence="2">
    <location>
        <begin position="177"/>
        <end position="204"/>
    </location>
</feature>
<feature type="region of interest" description="Disordered" evidence="1">
    <location>
        <begin position="15"/>
        <end position="74"/>
    </location>
</feature>
<evidence type="ECO:0000259" key="2">
    <source>
        <dbReference type="Pfam" id="PF08550"/>
    </source>
</evidence>
<proteinExistence type="predicted"/>
<organism evidence="3 4">
    <name type="scientific">Tuber aestivum</name>
    <name type="common">summer truffle</name>
    <dbReference type="NCBI Taxonomy" id="59557"/>
    <lineage>
        <taxon>Eukaryota</taxon>
        <taxon>Fungi</taxon>
        <taxon>Dikarya</taxon>
        <taxon>Ascomycota</taxon>
        <taxon>Pezizomycotina</taxon>
        <taxon>Pezizomycetes</taxon>
        <taxon>Pezizales</taxon>
        <taxon>Tuberaceae</taxon>
        <taxon>Tuber</taxon>
    </lineage>
</organism>